<evidence type="ECO:0000313" key="2">
    <source>
        <dbReference type="EMBL" id="KAG7445797.1"/>
    </source>
</evidence>
<dbReference type="RefSeq" id="XP_043039297.1">
    <property type="nucleotide sequence ID" value="XM_043186456.1"/>
</dbReference>
<protein>
    <submittedName>
        <fullName evidence="2">Uncharacterized protein</fullName>
    </submittedName>
</protein>
<comment type="caution">
    <text evidence="2">The sequence shown here is derived from an EMBL/GenBank/DDBJ whole genome shotgun (WGS) entry which is preliminary data.</text>
</comment>
<evidence type="ECO:0000256" key="1">
    <source>
        <dbReference type="SAM" id="Phobius"/>
    </source>
</evidence>
<sequence length="58" mass="6882">MGCRRRLCLSTDLRLRLIHERHRRWCLSLIVTFIPLTVIQYLTTNPRHRGSTSSLCCQ</sequence>
<evidence type="ECO:0000313" key="3">
    <source>
        <dbReference type="Proteomes" id="UP000812287"/>
    </source>
</evidence>
<keyword evidence="1" id="KW-0472">Membrane</keyword>
<name>A0A9P7VSJ3_9AGAR</name>
<keyword evidence="3" id="KW-1185">Reference proteome</keyword>
<dbReference type="AlphaFoldDB" id="A0A9P7VSJ3"/>
<accession>A0A9P7VSJ3</accession>
<keyword evidence="1" id="KW-0812">Transmembrane</keyword>
<gene>
    <name evidence="2" type="ORF">BT62DRAFT_932961</name>
</gene>
<proteinExistence type="predicted"/>
<dbReference type="Proteomes" id="UP000812287">
    <property type="component" value="Unassembled WGS sequence"/>
</dbReference>
<reference evidence="2" key="1">
    <citation type="submission" date="2020-11" db="EMBL/GenBank/DDBJ databases">
        <title>Adaptations for nitrogen fixation in a non-lichenized fungal sporocarp promotes dispersal by wood-feeding termites.</title>
        <authorList>
            <consortium name="DOE Joint Genome Institute"/>
            <person name="Koch R.A."/>
            <person name="Yoon G."/>
            <person name="Arayal U."/>
            <person name="Lail K."/>
            <person name="Amirebrahimi M."/>
            <person name="Labutti K."/>
            <person name="Lipzen A."/>
            <person name="Riley R."/>
            <person name="Barry K."/>
            <person name="Henrissat B."/>
            <person name="Grigoriev I.V."/>
            <person name="Herr J.R."/>
            <person name="Aime M.C."/>
        </authorList>
    </citation>
    <scope>NUCLEOTIDE SEQUENCE</scope>
    <source>
        <strain evidence="2">MCA 3950</strain>
    </source>
</reference>
<dbReference type="EMBL" id="MU250536">
    <property type="protein sequence ID" value="KAG7445797.1"/>
    <property type="molecule type" value="Genomic_DNA"/>
</dbReference>
<feature type="transmembrane region" description="Helical" evidence="1">
    <location>
        <begin position="25"/>
        <end position="43"/>
    </location>
</feature>
<dbReference type="GeneID" id="66108753"/>
<organism evidence="2 3">
    <name type="scientific">Guyanagaster necrorhizus</name>
    <dbReference type="NCBI Taxonomy" id="856835"/>
    <lineage>
        <taxon>Eukaryota</taxon>
        <taxon>Fungi</taxon>
        <taxon>Dikarya</taxon>
        <taxon>Basidiomycota</taxon>
        <taxon>Agaricomycotina</taxon>
        <taxon>Agaricomycetes</taxon>
        <taxon>Agaricomycetidae</taxon>
        <taxon>Agaricales</taxon>
        <taxon>Marasmiineae</taxon>
        <taxon>Physalacriaceae</taxon>
        <taxon>Guyanagaster</taxon>
    </lineage>
</organism>
<keyword evidence="1" id="KW-1133">Transmembrane helix</keyword>